<dbReference type="GO" id="GO:0043165">
    <property type="term" value="P:Gram-negative-bacterium-type cell outer membrane assembly"/>
    <property type="evidence" value="ECO:0007669"/>
    <property type="project" value="UniProtKB-UniRule"/>
</dbReference>
<keyword evidence="3 6" id="KW-0564">Palmitate</keyword>
<evidence type="ECO:0000256" key="4">
    <source>
        <dbReference type="ARBA" id="ARBA00023237"/>
    </source>
</evidence>
<dbReference type="PROSITE" id="PS51257">
    <property type="entry name" value="PROKAR_LIPOPROTEIN"/>
    <property type="match status" value="1"/>
</dbReference>
<evidence type="ECO:0000313" key="8">
    <source>
        <dbReference type="Proteomes" id="UP000245728"/>
    </source>
</evidence>
<comment type="subcellular location">
    <subcellularLocation>
        <location evidence="6">Cell outer membrane</location>
        <topology evidence="6">Lipid-anchor</topology>
    </subcellularLocation>
</comment>
<dbReference type="PANTHER" id="PTHR38098">
    <property type="entry name" value="LPS-ASSEMBLY LIPOPROTEIN LPTE"/>
    <property type="match status" value="1"/>
</dbReference>
<keyword evidence="4 6" id="KW-0998">Cell outer membrane</keyword>
<dbReference type="OrthoDB" id="5801564at2"/>
<protein>
    <recommendedName>
        <fullName evidence="6">LPS-assembly lipoprotein LptE</fullName>
    </recommendedName>
</protein>
<dbReference type="GO" id="GO:1990351">
    <property type="term" value="C:transporter complex"/>
    <property type="evidence" value="ECO:0007669"/>
    <property type="project" value="TreeGrafter"/>
</dbReference>
<evidence type="ECO:0000256" key="1">
    <source>
        <dbReference type="ARBA" id="ARBA00022729"/>
    </source>
</evidence>
<evidence type="ECO:0000256" key="6">
    <source>
        <dbReference type="HAMAP-Rule" id="MF_01186"/>
    </source>
</evidence>
<dbReference type="GO" id="GO:0001530">
    <property type="term" value="F:lipopolysaccharide binding"/>
    <property type="evidence" value="ECO:0007669"/>
    <property type="project" value="TreeGrafter"/>
</dbReference>
<dbReference type="RefSeq" id="WP_109339096.1">
    <property type="nucleotide sequence ID" value="NZ_CP029347.1"/>
</dbReference>
<dbReference type="Gene3D" id="3.30.160.150">
    <property type="entry name" value="Lipoprotein like domain"/>
    <property type="match status" value="1"/>
</dbReference>
<dbReference type="GO" id="GO:0015920">
    <property type="term" value="P:lipopolysaccharide transport"/>
    <property type="evidence" value="ECO:0007669"/>
    <property type="project" value="TreeGrafter"/>
</dbReference>
<reference evidence="7 8" key="1">
    <citation type="submission" date="2018-05" db="EMBL/GenBank/DDBJ databases">
        <title>Salinimonas sp. HMF8227 Genome sequencing and assembly.</title>
        <authorList>
            <person name="Kang H."/>
            <person name="Kang J."/>
            <person name="Cha I."/>
            <person name="Kim H."/>
            <person name="Joh K."/>
        </authorList>
    </citation>
    <scope>NUCLEOTIDE SEQUENCE [LARGE SCALE GENOMIC DNA]</scope>
    <source>
        <strain evidence="7 8">HMF8227</strain>
    </source>
</reference>
<proteinExistence type="inferred from homology"/>
<keyword evidence="5 6" id="KW-0449">Lipoprotein</keyword>
<dbReference type="GO" id="GO:0009279">
    <property type="term" value="C:cell outer membrane"/>
    <property type="evidence" value="ECO:0007669"/>
    <property type="project" value="UniProtKB-SubCell"/>
</dbReference>
<dbReference type="InterPro" id="IPR007485">
    <property type="entry name" value="LPS_assembly_LptE"/>
</dbReference>
<keyword evidence="2 6" id="KW-0472">Membrane</keyword>
<dbReference type="EMBL" id="CP029347">
    <property type="protein sequence ID" value="AWL11453.1"/>
    <property type="molecule type" value="Genomic_DNA"/>
</dbReference>
<dbReference type="AlphaFoldDB" id="A0A2S2E1E2"/>
<dbReference type="KEGG" id="salh:HMF8227_00960"/>
<comment type="similarity">
    <text evidence="6">Belongs to the LptE lipoprotein family.</text>
</comment>
<gene>
    <name evidence="6" type="primary">lptE</name>
    <name evidence="7" type="ORF">HMF8227_00960</name>
</gene>
<dbReference type="Pfam" id="PF04390">
    <property type="entry name" value="LptE"/>
    <property type="match status" value="1"/>
</dbReference>
<name>A0A2S2E1E2_9ALTE</name>
<dbReference type="Proteomes" id="UP000245728">
    <property type="component" value="Chromosome"/>
</dbReference>
<sequence length="162" mass="19124">MNYFGRAFWLGALLVLLSACGFKLRETPLLGASFEQFYVHSTQPHAPLYRAFYQRLQQLPYQLLEQPEVTEPVITLYPERLDRRLLSLFSTGQVAEYELVYQVRYRVTLPNTEPQEFEFELRREYQDDPNAVLAKSREMQIILSEMRDKASERILRQLSKLG</sequence>
<dbReference type="HAMAP" id="MF_01186">
    <property type="entry name" value="LPS_assembly_LptE"/>
    <property type="match status" value="1"/>
</dbReference>
<evidence type="ECO:0000313" key="7">
    <source>
        <dbReference type="EMBL" id="AWL11453.1"/>
    </source>
</evidence>
<dbReference type="PANTHER" id="PTHR38098:SF1">
    <property type="entry name" value="LPS-ASSEMBLY LIPOPROTEIN LPTE"/>
    <property type="match status" value="1"/>
</dbReference>
<evidence type="ECO:0000256" key="3">
    <source>
        <dbReference type="ARBA" id="ARBA00023139"/>
    </source>
</evidence>
<comment type="function">
    <text evidence="6">Together with LptD, is involved in the assembly of lipopolysaccharide (LPS) at the surface of the outer membrane. Required for the proper assembly of LptD. Binds LPS and may serve as the LPS recognition site at the outer membrane.</text>
</comment>
<organism evidence="7 8">
    <name type="scientific">Saliniradius amylolyticus</name>
    <dbReference type="NCBI Taxonomy" id="2183582"/>
    <lineage>
        <taxon>Bacteria</taxon>
        <taxon>Pseudomonadati</taxon>
        <taxon>Pseudomonadota</taxon>
        <taxon>Gammaproteobacteria</taxon>
        <taxon>Alteromonadales</taxon>
        <taxon>Alteromonadaceae</taxon>
        <taxon>Saliniradius</taxon>
    </lineage>
</organism>
<keyword evidence="1 6" id="KW-0732">Signal</keyword>
<evidence type="ECO:0000256" key="2">
    <source>
        <dbReference type="ARBA" id="ARBA00023136"/>
    </source>
</evidence>
<accession>A0A2S2E1E2</accession>
<evidence type="ECO:0000256" key="5">
    <source>
        <dbReference type="ARBA" id="ARBA00023288"/>
    </source>
</evidence>
<comment type="subunit">
    <text evidence="6">Component of the lipopolysaccharide transport and assembly complex. Interacts with LptD.</text>
</comment>
<keyword evidence="8" id="KW-1185">Reference proteome</keyword>